<feature type="domain" description="HTH cro/C1-type" evidence="1">
    <location>
        <begin position="23"/>
        <end position="77"/>
    </location>
</feature>
<keyword evidence="3" id="KW-1185">Reference proteome</keyword>
<dbReference type="EMBL" id="JADMLG010000021">
    <property type="protein sequence ID" value="MBH0781162.1"/>
    <property type="molecule type" value="Genomic_DNA"/>
</dbReference>
<protein>
    <submittedName>
        <fullName evidence="2">Helix-turn-helix domain-containing protein</fullName>
    </submittedName>
</protein>
<dbReference type="Proteomes" id="UP000655751">
    <property type="component" value="Unassembled WGS sequence"/>
</dbReference>
<sequence>MVGTTSGRMAEVLLLPPTFGELLRRLRQGRGVSREKLAVGAGMSVSYLTHLERGERGRPTRAVVENLVRCLDGIRELPCPDRRHLFDLAGIREADAPSVERLRTETTADMRHGLALRLPHAAGYFDARWYLLAGNAAVGALFPGLREGDNILHWLFGDERARRALLDWDRAAALSVAGLRGRIGRLRAGEHFAGLLAELGRYPEFRVLWGRGEVTYFHEPPRLRFRDADGGSVRALDFHIYDVDSGSYPGWVHFFGAGPAPE</sequence>
<dbReference type="InterPro" id="IPR001387">
    <property type="entry name" value="Cro/C1-type_HTH"/>
</dbReference>
<dbReference type="GO" id="GO:0003677">
    <property type="term" value="F:DNA binding"/>
    <property type="evidence" value="ECO:0007669"/>
    <property type="project" value="InterPro"/>
</dbReference>
<dbReference type="SMART" id="SM00530">
    <property type="entry name" value="HTH_XRE"/>
    <property type="match status" value="1"/>
</dbReference>
<dbReference type="PANTHER" id="PTHR35010">
    <property type="entry name" value="BLL4672 PROTEIN-RELATED"/>
    <property type="match status" value="1"/>
</dbReference>
<organism evidence="2 3">
    <name type="scientific">Nocardia bovistercoris</name>
    <dbReference type="NCBI Taxonomy" id="2785916"/>
    <lineage>
        <taxon>Bacteria</taxon>
        <taxon>Bacillati</taxon>
        <taxon>Actinomycetota</taxon>
        <taxon>Actinomycetes</taxon>
        <taxon>Mycobacteriales</taxon>
        <taxon>Nocardiaceae</taxon>
        <taxon>Nocardia</taxon>
    </lineage>
</organism>
<evidence type="ECO:0000313" key="3">
    <source>
        <dbReference type="Proteomes" id="UP000655751"/>
    </source>
</evidence>
<dbReference type="Gene3D" id="1.10.260.40">
    <property type="entry name" value="lambda repressor-like DNA-binding domains"/>
    <property type="match status" value="1"/>
</dbReference>
<dbReference type="PROSITE" id="PS50943">
    <property type="entry name" value="HTH_CROC1"/>
    <property type="match status" value="1"/>
</dbReference>
<evidence type="ECO:0000259" key="1">
    <source>
        <dbReference type="PROSITE" id="PS50943"/>
    </source>
</evidence>
<gene>
    <name evidence="2" type="ORF">IT779_33300</name>
</gene>
<accession>A0A931N6W6</accession>
<dbReference type="Pfam" id="PF13560">
    <property type="entry name" value="HTH_31"/>
    <property type="match status" value="1"/>
</dbReference>
<comment type="caution">
    <text evidence="2">The sequence shown here is derived from an EMBL/GenBank/DDBJ whole genome shotgun (WGS) entry which is preliminary data.</text>
</comment>
<dbReference type="Pfam" id="PF17765">
    <property type="entry name" value="MLTR_LBD"/>
    <property type="match status" value="1"/>
</dbReference>
<dbReference type="CDD" id="cd00093">
    <property type="entry name" value="HTH_XRE"/>
    <property type="match status" value="1"/>
</dbReference>
<dbReference type="InterPro" id="IPR041413">
    <property type="entry name" value="MLTR_LBD"/>
</dbReference>
<dbReference type="SUPFAM" id="SSF47413">
    <property type="entry name" value="lambda repressor-like DNA-binding domains"/>
    <property type="match status" value="1"/>
</dbReference>
<dbReference type="AlphaFoldDB" id="A0A931N6W6"/>
<proteinExistence type="predicted"/>
<reference evidence="2" key="1">
    <citation type="submission" date="2020-11" db="EMBL/GenBank/DDBJ databases">
        <title>Nocardia NEAU-351.nov., a novel actinomycete isolated from the cow dung.</title>
        <authorList>
            <person name="Zhang X."/>
        </authorList>
    </citation>
    <scope>NUCLEOTIDE SEQUENCE</scope>
    <source>
        <strain evidence="2">NEAU-351</strain>
    </source>
</reference>
<name>A0A931N6W6_9NOCA</name>
<dbReference type="InterPro" id="IPR010982">
    <property type="entry name" value="Lambda_DNA-bd_dom_sf"/>
</dbReference>
<dbReference type="Gene3D" id="3.30.450.180">
    <property type="match status" value="1"/>
</dbReference>
<evidence type="ECO:0000313" key="2">
    <source>
        <dbReference type="EMBL" id="MBH0781162.1"/>
    </source>
</evidence>